<proteinExistence type="inferred from homology"/>
<keyword evidence="5" id="KW-0732">Signal</keyword>
<sequence length="408" mass="45721">MTRNYFQYIAVALMLLGFMLSCSTNHEQPSTEEHEEHDESVVELSEEQMKNVGVELGTVEQKQISGTIHVNGKLDVPPQQLVSVSAPLGGFLKSTPLLQGSLVKKNQLIASVENLEFIQIQQDFLEAKNQLDLARMDFDRQQQLAKENVNSQKTLQQAQSNYRIWEAKYVALKEKLRVLNIAVGDVENGIIKSAINLYSPINGYVTEVNVNIGKYANPTDVLFEIVDTEHLHAELIVFEKDVPKLKIGQKVRFTLANESTERMATIYLIGREIGENRTVQIHCHIDKEDRELLPGMYLSAAVETGGALVPALPNEALLDYQGKKYIFIASPEDVAQKHEHEDDATDEVKHHHEEGQHFAMLEIQVGNTELGYTEVSLPDSLRASRVVVKGAYALLSKMKNSEEGGHVH</sequence>
<dbReference type="GO" id="GO:0022857">
    <property type="term" value="F:transmembrane transporter activity"/>
    <property type="evidence" value="ECO:0007669"/>
    <property type="project" value="InterPro"/>
</dbReference>
<feature type="region of interest" description="Disordered" evidence="4">
    <location>
        <begin position="25"/>
        <end position="44"/>
    </location>
</feature>
<dbReference type="SUPFAM" id="SSF111369">
    <property type="entry name" value="HlyD-like secretion proteins"/>
    <property type="match status" value="1"/>
</dbReference>
<organism evidence="6 7">
    <name type="scientific">Pseudochryseolinea flava</name>
    <dbReference type="NCBI Taxonomy" id="2059302"/>
    <lineage>
        <taxon>Bacteria</taxon>
        <taxon>Pseudomonadati</taxon>
        <taxon>Bacteroidota</taxon>
        <taxon>Cytophagia</taxon>
        <taxon>Cytophagales</taxon>
        <taxon>Fulvivirgaceae</taxon>
        <taxon>Pseudochryseolinea</taxon>
    </lineage>
</organism>
<keyword evidence="7" id="KW-1185">Reference proteome</keyword>
<evidence type="ECO:0000313" key="6">
    <source>
        <dbReference type="EMBL" id="RAV97880.1"/>
    </source>
</evidence>
<dbReference type="GO" id="GO:0016020">
    <property type="term" value="C:membrane"/>
    <property type="evidence" value="ECO:0007669"/>
    <property type="project" value="InterPro"/>
</dbReference>
<dbReference type="GO" id="GO:0015679">
    <property type="term" value="P:plasma membrane copper ion transport"/>
    <property type="evidence" value="ECO:0007669"/>
    <property type="project" value="TreeGrafter"/>
</dbReference>
<comment type="similarity">
    <text evidence="1">Belongs to the membrane fusion protein (MFP) (TC 8.A.1) family.</text>
</comment>
<evidence type="ECO:0000256" key="4">
    <source>
        <dbReference type="SAM" id="MobiDB-lite"/>
    </source>
</evidence>
<dbReference type="InterPro" id="IPR006143">
    <property type="entry name" value="RND_pump_MFP"/>
</dbReference>
<evidence type="ECO:0000256" key="5">
    <source>
        <dbReference type="SAM" id="SignalP"/>
    </source>
</evidence>
<reference evidence="6 7" key="1">
    <citation type="submission" date="2018-06" db="EMBL/GenBank/DDBJ databases">
        <title>Chryseolinea flavus sp. nov., a member of the phylum Bacteroidetes isolated from soil.</title>
        <authorList>
            <person name="Li Y."/>
            <person name="Wang J."/>
        </authorList>
    </citation>
    <scope>NUCLEOTIDE SEQUENCE [LARGE SCALE GENOMIC DNA]</scope>
    <source>
        <strain evidence="6 7">SDU1-6</strain>
    </source>
</reference>
<evidence type="ECO:0000256" key="3">
    <source>
        <dbReference type="SAM" id="Coils"/>
    </source>
</evidence>
<evidence type="ECO:0000313" key="7">
    <source>
        <dbReference type="Proteomes" id="UP000251889"/>
    </source>
</evidence>
<gene>
    <name evidence="6" type="ORF">DQQ10_26350</name>
</gene>
<comment type="caution">
    <text evidence="6">The sequence shown here is derived from an EMBL/GenBank/DDBJ whole genome shotgun (WGS) entry which is preliminary data.</text>
</comment>
<dbReference type="PANTHER" id="PTHR30097:SF4">
    <property type="entry name" value="SLR6042 PROTEIN"/>
    <property type="match status" value="1"/>
</dbReference>
<feature type="signal peptide" evidence="5">
    <location>
        <begin position="1"/>
        <end position="27"/>
    </location>
</feature>
<dbReference type="Gene3D" id="1.10.287.470">
    <property type="entry name" value="Helix hairpin bin"/>
    <property type="match status" value="1"/>
</dbReference>
<feature type="compositionally biased region" description="Basic and acidic residues" evidence="4">
    <location>
        <begin position="29"/>
        <end position="40"/>
    </location>
</feature>
<feature type="chain" id="PRO_5016569304" evidence="5">
    <location>
        <begin position="28"/>
        <end position="408"/>
    </location>
</feature>
<dbReference type="Proteomes" id="UP000251889">
    <property type="component" value="Unassembled WGS sequence"/>
</dbReference>
<dbReference type="GO" id="GO:0030313">
    <property type="term" value="C:cell envelope"/>
    <property type="evidence" value="ECO:0007669"/>
    <property type="project" value="TreeGrafter"/>
</dbReference>
<name>A0A364XUE8_9BACT</name>
<dbReference type="NCBIfam" id="TIGR01730">
    <property type="entry name" value="RND_mfp"/>
    <property type="match status" value="1"/>
</dbReference>
<dbReference type="OrthoDB" id="9814657at2"/>
<evidence type="ECO:0000256" key="2">
    <source>
        <dbReference type="ARBA" id="ARBA00022448"/>
    </source>
</evidence>
<dbReference type="Gene3D" id="2.40.30.170">
    <property type="match status" value="1"/>
</dbReference>
<dbReference type="PROSITE" id="PS51257">
    <property type="entry name" value="PROKAR_LIPOPROTEIN"/>
    <property type="match status" value="1"/>
</dbReference>
<protein>
    <submittedName>
        <fullName evidence="6">Efflux transporter periplasmic adaptor subunit</fullName>
    </submittedName>
</protein>
<dbReference type="AlphaFoldDB" id="A0A364XUE8"/>
<dbReference type="GO" id="GO:0060003">
    <property type="term" value="P:copper ion export"/>
    <property type="evidence" value="ECO:0007669"/>
    <property type="project" value="TreeGrafter"/>
</dbReference>
<accession>A0A364XUE8</accession>
<dbReference type="PANTHER" id="PTHR30097">
    <property type="entry name" value="CATION EFFLUX SYSTEM PROTEIN CUSB"/>
    <property type="match status" value="1"/>
</dbReference>
<dbReference type="InterPro" id="IPR051909">
    <property type="entry name" value="MFP_Cation_Efflux"/>
</dbReference>
<keyword evidence="3" id="KW-0175">Coiled coil</keyword>
<dbReference type="EMBL" id="QMFY01000025">
    <property type="protein sequence ID" value="RAV97880.1"/>
    <property type="molecule type" value="Genomic_DNA"/>
</dbReference>
<keyword evidence="2" id="KW-0813">Transport</keyword>
<feature type="coiled-coil region" evidence="3">
    <location>
        <begin position="141"/>
        <end position="175"/>
    </location>
</feature>
<evidence type="ECO:0000256" key="1">
    <source>
        <dbReference type="ARBA" id="ARBA00009477"/>
    </source>
</evidence>